<dbReference type="Pfam" id="PF00651">
    <property type="entry name" value="BTB"/>
    <property type="match status" value="1"/>
</dbReference>
<feature type="domain" description="BTB" evidence="1">
    <location>
        <begin position="45"/>
        <end position="112"/>
    </location>
</feature>
<dbReference type="InterPro" id="IPR011333">
    <property type="entry name" value="SKP1/BTB/POZ_sf"/>
</dbReference>
<evidence type="ECO:0000259" key="1">
    <source>
        <dbReference type="PROSITE" id="PS50097"/>
    </source>
</evidence>
<dbReference type="CDD" id="cd18186">
    <property type="entry name" value="BTB_POZ_ZBTB_KLHL-like"/>
    <property type="match status" value="1"/>
</dbReference>
<gene>
    <name evidence="2" type="ORF">IFR04_000675</name>
</gene>
<accession>A0A8H7WJV5</accession>
<dbReference type="Proteomes" id="UP000664132">
    <property type="component" value="Unassembled WGS sequence"/>
</dbReference>
<dbReference type="InterPro" id="IPR000210">
    <property type="entry name" value="BTB/POZ_dom"/>
</dbReference>
<dbReference type="EMBL" id="JAFJYH010000004">
    <property type="protein sequence ID" value="KAG4426209.1"/>
    <property type="molecule type" value="Genomic_DNA"/>
</dbReference>
<evidence type="ECO:0000313" key="2">
    <source>
        <dbReference type="EMBL" id="KAG4426209.1"/>
    </source>
</evidence>
<dbReference type="Gene3D" id="3.30.710.10">
    <property type="entry name" value="Potassium Channel Kv1.1, Chain A"/>
    <property type="match status" value="1"/>
</dbReference>
<dbReference type="PANTHER" id="PTHR47843">
    <property type="entry name" value="BTB DOMAIN-CONTAINING PROTEIN-RELATED"/>
    <property type="match status" value="1"/>
</dbReference>
<organism evidence="2 3">
    <name type="scientific">Cadophora malorum</name>
    <dbReference type="NCBI Taxonomy" id="108018"/>
    <lineage>
        <taxon>Eukaryota</taxon>
        <taxon>Fungi</taxon>
        <taxon>Dikarya</taxon>
        <taxon>Ascomycota</taxon>
        <taxon>Pezizomycotina</taxon>
        <taxon>Leotiomycetes</taxon>
        <taxon>Helotiales</taxon>
        <taxon>Ploettnerulaceae</taxon>
        <taxon>Cadophora</taxon>
    </lineage>
</organism>
<dbReference type="AlphaFoldDB" id="A0A8H7WJV5"/>
<dbReference type="SUPFAM" id="SSF54695">
    <property type="entry name" value="POZ domain"/>
    <property type="match status" value="1"/>
</dbReference>
<sequence length="231" mass="26071">MASAMNEYPAEAKRDGVPQVRVFKLQLYVQETDKPDNSLMSGPRVDIIVGKDKKHCSLPRDLLSYYSMYFHRCFNGAFKEAKEQKLELLEDTVDDFEILLEYMLHHSVPTCTEAKAKEKGGMVTAYMSIISYADKYAMGSIFCDLLYGKLKEQNAELIFRLTPAGSPMRTLVVRDALSTEGLRSASVRFKDVEEEVPGYALEMLQQIRLSVSKGGGFTSESLPFTDLLKSY</sequence>
<dbReference type="PROSITE" id="PS50097">
    <property type="entry name" value="BTB"/>
    <property type="match status" value="1"/>
</dbReference>
<reference evidence="2" key="1">
    <citation type="submission" date="2021-02" db="EMBL/GenBank/DDBJ databases">
        <title>Genome sequence Cadophora malorum strain M34.</title>
        <authorList>
            <person name="Stefanovic E."/>
            <person name="Vu D."/>
            <person name="Scully C."/>
            <person name="Dijksterhuis J."/>
            <person name="Roader J."/>
            <person name="Houbraken J."/>
        </authorList>
    </citation>
    <scope>NUCLEOTIDE SEQUENCE</scope>
    <source>
        <strain evidence="2">M34</strain>
    </source>
</reference>
<proteinExistence type="predicted"/>
<dbReference type="OrthoDB" id="194443at2759"/>
<evidence type="ECO:0000313" key="3">
    <source>
        <dbReference type="Proteomes" id="UP000664132"/>
    </source>
</evidence>
<comment type="caution">
    <text evidence="2">The sequence shown here is derived from an EMBL/GenBank/DDBJ whole genome shotgun (WGS) entry which is preliminary data.</text>
</comment>
<protein>
    <recommendedName>
        <fullName evidence="1">BTB domain-containing protein</fullName>
    </recommendedName>
</protein>
<name>A0A8H7WJV5_9HELO</name>
<keyword evidence="3" id="KW-1185">Reference proteome</keyword>